<organism evidence="6">
    <name type="scientific">hydrothermal vent metagenome</name>
    <dbReference type="NCBI Taxonomy" id="652676"/>
    <lineage>
        <taxon>unclassified sequences</taxon>
        <taxon>metagenomes</taxon>
        <taxon>ecological metagenomes</taxon>
    </lineage>
</organism>
<reference evidence="6" key="1">
    <citation type="submission" date="2018-06" db="EMBL/GenBank/DDBJ databases">
        <authorList>
            <person name="Zhirakovskaya E."/>
        </authorList>
    </citation>
    <scope>NUCLEOTIDE SEQUENCE</scope>
</reference>
<comment type="similarity">
    <text evidence="2">Belongs to the [NiFe]/[NiFeSe] hydrogenase large subunit family.</text>
</comment>
<gene>
    <name evidence="6" type="ORF">MNBD_DELTA01-2105</name>
</gene>
<sequence length="437" mass="48825">MHKDHSIKIDGLTRVEGHGNIVVNIKKGRVEDLRFEITESPRFFEVMLKGRHYSEAHHIMSRICGICAVSHTSASVKAVEDAMGIRISRQTRLLRELALCGEMIQSHILHLYFMVLPDLLGEGSLLPLLQSEPETAKVGLQIKKTAGEICRVVGGRLVHPIAIIPGAMAHLPKIGELKTLKKDLKACLPYLDQALELFQGFSVPDFSEAVGEALTAKKEFISLSAPRGYPIYDGEPYSNQKGPLTIKRYSRKIIESTVAHSTAKHARTKRGSFMVGALARMNNNYRRLHPEAKAAAKKAGLDVPCSNPFQNNMAQLIECFHLTWKAIELIGKLTERGLRKEPQGKPTKYGRGTGIVEAPRGILYHRYTISRAGTITSANCMIPTAKNLRRIEEDLRAYVPTIMELKKEEIRARIEQMVRAFDPCISCSSHIMKVTFK</sequence>
<dbReference type="InterPro" id="IPR001501">
    <property type="entry name" value="Ni-dep_hyd_lsu"/>
</dbReference>
<evidence type="ECO:0000256" key="2">
    <source>
        <dbReference type="ARBA" id="ARBA00009292"/>
    </source>
</evidence>
<dbReference type="GO" id="GO:0016151">
    <property type="term" value="F:nickel cation binding"/>
    <property type="evidence" value="ECO:0007669"/>
    <property type="project" value="InterPro"/>
</dbReference>
<dbReference type="Gene3D" id="1.10.645.10">
    <property type="entry name" value="Cytochrome-c3 Hydrogenase, chain B"/>
    <property type="match status" value="1"/>
</dbReference>
<proteinExistence type="inferred from homology"/>
<dbReference type="PANTHER" id="PTHR43600">
    <property type="entry name" value="COENZYME F420 HYDROGENASE, SUBUNIT ALPHA"/>
    <property type="match status" value="1"/>
</dbReference>
<dbReference type="Pfam" id="PF00374">
    <property type="entry name" value="NiFeSe_Hases"/>
    <property type="match status" value="2"/>
</dbReference>
<name>A0A3B0QPH1_9ZZZZ</name>
<evidence type="ECO:0000256" key="3">
    <source>
        <dbReference type="ARBA" id="ARBA00022596"/>
    </source>
</evidence>
<dbReference type="PROSITE" id="PS00508">
    <property type="entry name" value="NI_HGENASE_L_2"/>
    <property type="match status" value="1"/>
</dbReference>
<dbReference type="InterPro" id="IPR018194">
    <property type="entry name" value="Ni-dep_hyd_lsu_Ni_BS"/>
</dbReference>
<dbReference type="EC" id="1.12.1.5" evidence="6"/>
<keyword evidence="3" id="KW-0533">Nickel</keyword>
<keyword evidence="4" id="KW-0479">Metal-binding</keyword>
<dbReference type="SUPFAM" id="SSF56762">
    <property type="entry name" value="HydB/Nqo4-like"/>
    <property type="match status" value="1"/>
</dbReference>
<evidence type="ECO:0000256" key="4">
    <source>
        <dbReference type="ARBA" id="ARBA00022723"/>
    </source>
</evidence>
<evidence type="ECO:0000256" key="5">
    <source>
        <dbReference type="ARBA" id="ARBA00023002"/>
    </source>
</evidence>
<evidence type="ECO:0000313" key="6">
    <source>
        <dbReference type="EMBL" id="VAV83594.1"/>
    </source>
</evidence>
<dbReference type="EMBL" id="UOEA01000043">
    <property type="protein sequence ID" value="VAV83594.1"/>
    <property type="molecule type" value="Genomic_DNA"/>
</dbReference>
<accession>A0A3B0QPH1</accession>
<keyword evidence="5 6" id="KW-0560">Oxidoreductase</keyword>
<dbReference type="GO" id="GO:0008901">
    <property type="term" value="F:ferredoxin hydrogenase activity"/>
    <property type="evidence" value="ECO:0007669"/>
    <property type="project" value="InterPro"/>
</dbReference>
<dbReference type="AlphaFoldDB" id="A0A3B0QPH1"/>
<evidence type="ECO:0000256" key="1">
    <source>
        <dbReference type="ARBA" id="ARBA00001967"/>
    </source>
</evidence>
<comment type="cofactor">
    <cofactor evidence="1">
        <name>Ni(2+)</name>
        <dbReference type="ChEBI" id="CHEBI:49786"/>
    </cofactor>
</comment>
<dbReference type="PANTHER" id="PTHR43600:SF2">
    <property type="entry name" value="F420-NON-REDUCING HYDROGENASE VHU SUBUNIT A"/>
    <property type="match status" value="1"/>
</dbReference>
<dbReference type="InterPro" id="IPR029014">
    <property type="entry name" value="NiFe-Hase_large"/>
</dbReference>
<protein>
    <submittedName>
        <fullName evidence="6">Sulfhydrogenase subunit alpha</fullName>
        <ecNumber evidence="6">1.12.1.5</ecNumber>
    </submittedName>
</protein>